<dbReference type="AlphaFoldDB" id="A0A2U8QVK7"/>
<keyword evidence="3" id="KW-0998">Cell outer membrane</keyword>
<dbReference type="Gene3D" id="2.60.120.560">
    <property type="entry name" value="Exo-inulinase, domain 1"/>
    <property type="match status" value="1"/>
</dbReference>
<evidence type="ECO:0000313" key="6">
    <source>
        <dbReference type="EMBL" id="AWM14240.1"/>
    </source>
</evidence>
<dbReference type="KEGG" id="fse:DI487_10500"/>
<dbReference type="PANTHER" id="PTHR30329">
    <property type="entry name" value="STATOR ELEMENT OF FLAGELLAR MOTOR COMPLEX"/>
    <property type="match status" value="1"/>
</dbReference>
<evidence type="ECO:0000256" key="1">
    <source>
        <dbReference type="ARBA" id="ARBA00004442"/>
    </source>
</evidence>
<gene>
    <name evidence="6" type="ORF">DI487_10500</name>
</gene>
<evidence type="ECO:0000256" key="2">
    <source>
        <dbReference type="ARBA" id="ARBA00023136"/>
    </source>
</evidence>
<name>A0A2U8QVK7_9FLAO</name>
<dbReference type="InterPro" id="IPR011659">
    <property type="entry name" value="WD40"/>
</dbReference>
<dbReference type="Gene3D" id="2.60.40.1120">
    <property type="entry name" value="Carboxypeptidase-like, regulatory domain"/>
    <property type="match status" value="1"/>
</dbReference>
<proteinExistence type="predicted"/>
<dbReference type="PANTHER" id="PTHR30329:SF21">
    <property type="entry name" value="LIPOPROTEIN YIAD-RELATED"/>
    <property type="match status" value="1"/>
</dbReference>
<protein>
    <recommendedName>
        <fullName evidence="5">OmpA-like domain-containing protein</fullName>
    </recommendedName>
</protein>
<keyword evidence="2 4" id="KW-0472">Membrane</keyword>
<dbReference type="CDD" id="cd07185">
    <property type="entry name" value="OmpA_C-like"/>
    <property type="match status" value="1"/>
</dbReference>
<dbReference type="Pfam" id="PF00691">
    <property type="entry name" value="OmpA"/>
    <property type="match status" value="1"/>
</dbReference>
<comment type="subcellular location">
    <subcellularLocation>
        <location evidence="1">Cell outer membrane</location>
    </subcellularLocation>
</comment>
<dbReference type="OrthoDB" id="9809364at2"/>
<feature type="domain" description="OmpA-like" evidence="5">
    <location>
        <begin position="578"/>
        <end position="694"/>
    </location>
</feature>
<dbReference type="SUPFAM" id="SSF49464">
    <property type="entry name" value="Carboxypeptidase regulatory domain-like"/>
    <property type="match status" value="1"/>
</dbReference>
<dbReference type="Gene3D" id="3.30.1330.60">
    <property type="entry name" value="OmpA-like domain"/>
    <property type="match status" value="1"/>
</dbReference>
<evidence type="ECO:0000256" key="4">
    <source>
        <dbReference type="PROSITE-ProRule" id="PRU00473"/>
    </source>
</evidence>
<evidence type="ECO:0000313" key="7">
    <source>
        <dbReference type="Proteomes" id="UP000245429"/>
    </source>
</evidence>
<sequence>MKKITLVFFILLTITIQSQTVVFHDSFKDDKNKWVTTSDNFKAYIKRDALVIENIDNEKTKWLLYNLSSFDFNPDQVDFDLEVNIKVTDFKKENATYGLVWSGYNDNSYYDVFRVTPDKQLQLYQYLNGTFDYYSAWKSYPFINGKNKNNYFKVEKRANLIFVYLNGNLVHRSGERDYYGSKIGFILDANMTIVVDEVKVTRFPIEIDVVDSFDPNVKIEKLPEFISSKEYEETNPVISADGQYLYVDRKDCDLNLGGNKDDIWYSVKDEQGNWTALKNMGKPLNNEDYNFVISSSPDNNMLLLGNRYTEDGKAAGSGVSVSRKTAAGWEIPKSMTIKDYANVNMYVGYFLANDNKHLIMSVERKDQGLGKKDLYVSFLEGENLWSKPVHLGNVVNTFEDETNPFLASDGKTLYFASRGHKGYGGYDLFVTKRLDDTWQNWSPPKNLGNVINSKKTELSIFLSAKGDKAYLSRSRDIWEIDNSVKQDPVVLVKGKVFDAKTNEILSTTIVYNNLVTDKELGTAISDPTNGSYSIVLPFGEKYSFMAQKEGYFAVTQNVDLSDLKEYKEITVNLYLNPIEKGQTIRLNNIFFDSGKYDLLPESNAELDRLYKVLRENQKLTIEIAGHTDAVGSDTNNMTLSNKRANAVMNYLTAKGIAKDRLTAKGYGETKFIVTNETEEGKQQNRRVEFVIIEL</sequence>
<dbReference type="InterPro" id="IPR008969">
    <property type="entry name" value="CarboxyPept-like_regulatory"/>
</dbReference>
<dbReference type="PROSITE" id="PS51123">
    <property type="entry name" value="OMPA_2"/>
    <property type="match status" value="1"/>
</dbReference>
<dbReference type="Proteomes" id="UP000245429">
    <property type="component" value="Chromosome"/>
</dbReference>
<dbReference type="SUPFAM" id="SSF50939">
    <property type="entry name" value="Sialidases"/>
    <property type="match status" value="1"/>
</dbReference>
<evidence type="ECO:0000256" key="3">
    <source>
        <dbReference type="ARBA" id="ARBA00023237"/>
    </source>
</evidence>
<dbReference type="Pfam" id="PF07676">
    <property type="entry name" value="PD40"/>
    <property type="match status" value="1"/>
</dbReference>
<dbReference type="EMBL" id="CP029463">
    <property type="protein sequence ID" value="AWM14240.1"/>
    <property type="molecule type" value="Genomic_DNA"/>
</dbReference>
<keyword evidence="7" id="KW-1185">Reference proteome</keyword>
<dbReference type="InterPro" id="IPR036737">
    <property type="entry name" value="OmpA-like_sf"/>
</dbReference>
<reference evidence="6 7" key="1">
    <citation type="submission" date="2018-05" db="EMBL/GenBank/DDBJ databases">
        <title>Flavobacterium sp. MEBiC07310.</title>
        <authorList>
            <person name="Baek K."/>
        </authorList>
    </citation>
    <scope>NUCLEOTIDE SEQUENCE [LARGE SCALE GENOMIC DNA]</scope>
    <source>
        <strain evidence="6 7">MEBiC07310</strain>
    </source>
</reference>
<accession>A0A2U8QVK7</accession>
<dbReference type="InterPro" id="IPR050330">
    <property type="entry name" value="Bact_OuterMem_StrucFunc"/>
</dbReference>
<organism evidence="6 7">
    <name type="scientific">Flavobacterium sediminis</name>
    <dbReference type="NCBI Taxonomy" id="2201181"/>
    <lineage>
        <taxon>Bacteria</taxon>
        <taxon>Pseudomonadati</taxon>
        <taxon>Bacteroidota</taxon>
        <taxon>Flavobacteriia</taxon>
        <taxon>Flavobacteriales</taxon>
        <taxon>Flavobacteriaceae</taxon>
        <taxon>Flavobacterium</taxon>
    </lineage>
</organism>
<dbReference type="GO" id="GO:0009279">
    <property type="term" value="C:cell outer membrane"/>
    <property type="evidence" value="ECO:0007669"/>
    <property type="project" value="UniProtKB-SubCell"/>
</dbReference>
<dbReference type="RefSeq" id="WP_109569600.1">
    <property type="nucleotide sequence ID" value="NZ_CP029463.1"/>
</dbReference>
<dbReference type="SUPFAM" id="SSF103088">
    <property type="entry name" value="OmpA-like"/>
    <property type="match status" value="1"/>
</dbReference>
<dbReference type="InterPro" id="IPR036278">
    <property type="entry name" value="Sialidase_sf"/>
</dbReference>
<dbReference type="PRINTS" id="PR01021">
    <property type="entry name" value="OMPADOMAIN"/>
</dbReference>
<evidence type="ECO:0000259" key="5">
    <source>
        <dbReference type="PROSITE" id="PS51123"/>
    </source>
</evidence>
<dbReference type="InterPro" id="IPR006664">
    <property type="entry name" value="OMP_bac"/>
</dbReference>
<dbReference type="InterPro" id="IPR006665">
    <property type="entry name" value="OmpA-like"/>
</dbReference>